<name>A0A6J5NQZ3_9CAUD</name>
<protein>
    <submittedName>
        <fullName evidence="2">Portal vertex protein</fullName>
    </submittedName>
</protein>
<accession>A0A6J5NQZ3</accession>
<proteinExistence type="predicted"/>
<dbReference type="Pfam" id="PF07230">
    <property type="entry name" value="Portal_T4"/>
    <property type="match status" value="1"/>
</dbReference>
<organism evidence="2">
    <name type="scientific">uncultured Caudovirales phage</name>
    <dbReference type="NCBI Taxonomy" id="2100421"/>
    <lineage>
        <taxon>Viruses</taxon>
        <taxon>Duplodnaviria</taxon>
        <taxon>Heunggongvirae</taxon>
        <taxon>Uroviricota</taxon>
        <taxon>Caudoviricetes</taxon>
        <taxon>Peduoviridae</taxon>
        <taxon>Maltschvirus</taxon>
        <taxon>Maltschvirus maltsch</taxon>
    </lineage>
</organism>
<dbReference type="EMBL" id="LR796670">
    <property type="protein sequence ID" value="CAB4159508.1"/>
    <property type="molecule type" value="Genomic_DNA"/>
</dbReference>
<feature type="region of interest" description="Disordered" evidence="1">
    <location>
        <begin position="518"/>
        <end position="570"/>
    </location>
</feature>
<dbReference type="InterPro" id="IPR010823">
    <property type="entry name" value="Portal_Gp20"/>
</dbReference>
<sequence length="570" mass="64563">MAGFLDTSGKRISGALAGLSKFGTRHEDLLLRNSQAIGFIEGQLQSRSNRLNANDELLKFSMAISDTTSQLRTKAIAFFQLDYVVKRERLRDVAANGEIEFILETIVDDMIVYDEEVRFIYPRDLTGKILYRGNTKEERLIFQEKVVRKYNDNFEKVYNAWGFGEGISAWQYAFQFLVEGHLSFEIIYDNLEKPTEVIGFKELDPASIAPQLQKDAKGKVFLQWLQYDSATGSTRVLNDSQVIYISYANHFRTKRVSFVERLIRSFNLLRIIEHSKVIWHVMNAPIRLTTSVPIGSKSFQKGQEDVREFLNMFKEDIYFNGDTGELQVDGKPNILFYKNYVTPVNDQNQQVKIDVLQTPGPNLSGSELLNYFYKKLKMDSKIPYSRWEGQSGMGAFTLNAEGITREEVRYQKFIKRLRSAFSEMMVKPWYLQMCLDFPELSDDYKFNNAIGITYNNDNVFEEMKQNEIEAKRIASFTAKKGLMKDDGTPYFSTDYLIRKELKMTEDEIQSNQKWFDQKVDEEEEQAAAGGGGGAGAAPAAGAAAPAAGAAEAPAGGETVEGGESKGAGQL</sequence>
<evidence type="ECO:0000313" key="2">
    <source>
        <dbReference type="EMBL" id="CAB4159508.1"/>
    </source>
</evidence>
<feature type="compositionally biased region" description="Low complexity" evidence="1">
    <location>
        <begin position="536"/>
        <end position="557"/>
    </location>
</feature>
<evidence type="ECO:0000256" key="1">
    <source>
        <dbReference type="SAM" id="MobiDB-lite"/>
    </source>
</evidence>
<gene>
    <name evidence="2" type="ORF">UFOVP699_244</name>
</gene>
<reference evidence="2" key="1">
    <citation type="submission" date="2020-04" db="EMBL/GenBank/DDBJ databases">
        <authorList>
            <person name="Chiriac C."/>
            <person name="Salcher M."/>
            <person name="Ghai R."/>
            <person name="Kavagutti S V."/>
        </authorList>
    </citation>
    <scope>NUCLEOTIDE SEQUENCE</scope>
</reference>